<evidence type="ECO:0000256" key="1">
    <source>
        <dbReference type="ARBA" id="ARBA00022737"/>
    </source>
</evidence>
<dbReference type="SMART" id="SM00248">
    <property type="entry name" value="ANK"/>
    <property type="match status" value="6"/>
</dbReference>
<dbReference type="PROSITE" id="PS50088">
    <property type="entry name" value="ANK_REPEAT"/>
    <property type="match status" value="3"/>
</dbReference>
<name>A0A6H5IWB8_9HYME</name>
<evidence type="ECO:0000256" key="2">
    <source>
        <dbReference type="ARBA" id="ARBA00023043"/>
    </source>
</evidence>
<dbReference type="EMBL" id="CADCXV010001096">
    <property type="protein sequence ID" value="CAB0041183.1"/>
    <property type="molecule type" value="Genomic_DNA"/>
</dbReference>
<evidence type="ECO:0000313" key="5">
    <source>
        <dbReference type="Proteomes" id="UP000479190"/>
    </source>
</evidence>
<gene>
    <name evidence="4" type="ORF">TBRA_LOCUS12860</name>
</gene>
<feature type="repeat" description="ANK" evidence="3">
    <location>
        <begin position="325"/>
        <end position="353"/>
    </location>
</feature>
<organism evidence="4 5">
    <name type="scientific">Trichogramma brassicae</name>
    <dbReference type="NCBI Taxonomy" id="86971"/>
    <lineage>
        <taxon>Eukaryota</taxon>
        <taxon>Metazoa</taxon>
        <taxon>Ecdysozoa</taxon>
        <taxon>Arthropoda</taxon>
        <taxon>Hexapoda</taxon>
        <taxon>Insecta</taxon>
        <taxon>Pterygota</taxon>
        <taxon>Neoptera</taxon>
        <taxon>Endopterygota</taxon>
        <taxon>Hymenoptera</taxon>
        <taxon>Apocrita</taxon>
        <taxon>Proctotrupomorpha</taxon>
        <taxon>Chalcidoidea</taxon>
        <taxon>Trichogrammatidae</taxon>
        <taxon>Trichogramma</taxon>
    </lineage>
</organism>
<protein>
    <submittedName>
        <fullName evidence="4">Uncharacterized protein</fullName>
    </submittedName>
</protein>
<dbReference type="GO" id="GO:0000976">
    <property type="term" value="F:transcription cis-regulatory region binding"/>
    <property type="evidence" value="ECO:0007669"/>
    <property type="project" value="TreeGrafter"/>
</dbReference>
<keyword evidence="5" id="KW-1185">Reference proteome</keyword>
<dbReference type="PANTHER" id="PTHR24193">
    <property type="entry name" value="ANKYRIN REPEAT PROTEIN"/>
    <property type="match status" value="1"/>
</dbReference>
<keyword evidence="2 3" id="KW-0040">ANK repeat</keyword>
<evidence type="ECO:0000313" key="4">
    <source>
        <dbReference type="EMBL" id="CAB0041183.1"/>
    </source>
</evidence>
<dbReference type="InterPro" id="IPR036770">
    <property type="entry name" value="Ankyrin_rpt-contain_sf"/>
</dbReference>
<dbReference type="GO" id="GO:0005634">
    <property type="term" value="C:nucleus"/>
    <property type="evidence" value="ECO:0007669"/>
    <property type="project" value="TreeGrafter"/>
</dbReference>
<dbReference type="Proteomes" id="UP000479190">
    <property type="component" value="Unassembled WGS sequence"/>
</dbReference>
<reference evidence="4 5" key="1">
    <citation type="submission" date="2020-02" db="EMBL/GenBank/DDBJ databases">
        <authorList>
            <person name="Ferguson B K."/>
        </authorList>
    </citation>
    <scope>NUCLEOTIDE SEQUENCE [LARGE SCALE GENOMIC DNA]</scope>
</reference>
<keyword evidence="1" id="KW-0677">Repeat</keyword>
<dbReference type="GO" id="GO:0045944">
    <property type="term" value="P:positive regulation of transcription by RNA polymerase II"/>
    <property type="evidence" value="ECO:0007669"/>
    <property type="project" value="TreeGrafter"/>
</dbReference>
<dbReference type="AlphaFoldDB" id="A0A6H5IWB8"/>
<proteinExistence type="predicted"/>
<sequence length="540" mass="62121">MSSSDDSVSDQDDQTEFLHELESIRKSIDWEVEKERRLLFDRVRFLIRNWKGQLPDLQDIFRAEEVDWILSQSVESTKELLIEFVVKCGYKDKPQAYEDGKPSPRRTTPVHHMWLEDDCFCVKVVSNLFKIYDRFDVNYTDASGLTHFHVACNYGCNDVVKKFLKLGQNPKQLVLETGDSPLHLALAAGRMEVVKLLLKHGANPNSKNKNDKTPLHSVCERYDNRHSDSVETFFKMCDERRKTVQIDAKDNSGDTPLHSAVYFNEQKTVEALLRRGADPNSANGEGLTPLHYICKDPNDDGMAELFFKVNDETNQLVQVDALDKLGRTPLQYAVAGFLPRVVDLLLDHGADLSKFVFPTESYYGRCFTADYPKLDLASECLTVVERLEKRGYKLDRTGALTIMKFFVEYKLFAESANLEKSWYDDKQLIRKTKEIKIIPSLSLFNVICLSPEEAAKQLTYTDYYKFAEEVSNFEILLPESHQDACALHLCEKMSRRFFLCWALKSLSKLTRHRLPVEGCRMIIEPLLNKDLCNITLATKD</sequence>
<feature type="repeat" description="ANK" evidence="3">
    <location>
        <begin position="252"/>
        <end position="284"/>
    </location>
</feature>
<evidence type="ECO:0000256" key="3">
    <source>
        <dbReference type="PROSITE-ProRule" id="PRU00023"/>
    </source>
</evidence>
<dbReference type="Gene3D" id="1.25.40.20">
    <property type="entry name" value="Ankyrin repeat-containing domain"/>
    <property type="match status" value="3"/>
</dbReference>
<dbReference type="OrthoDB" id="5406014at2759"/>
<dbReference type="PANTHER" id="PTHR24193:SF121">
    <property type="entry name" value="ADA2A-CONTAINING COMPLEX COMPONENT 3, ISOFORM D"/>
    <property type="match status" value="1"/>
</dbReference>
<dbReference type="SUPFAM" id="SSF48403">
    <property type="entry name" value="Ankyrin repeat"/>
    <property type="match status" value="1"/>
</dbReference>
<dbReference type="PROSITE" id="PS50297">
    <property type="entry name" value="ANK_REP_REGION"/>
    <property type="match status" value="3"/>
</dbReference>
<dbReference type="PRINTS" id="PR01415">
    <property type="entry name" value="ANKYRIN"/>
</dbReference>
<dbReference type="InterPro" id="IPR050663">
    <property type="entry name" value="Ankyrin-SOCS_Box"/>
</dbReference>
<feature type="repeat" description="ANK" evidence="3">
    <location>
        <begin position="177"/>
        <end position="209"/>
    </location>
</feature>
<dbReference type="Pfam" id="PF12796">
    <property type="entry name" value="Ank_2"/>
    <property type="match status" value="2"/>
</dbReference>
<accession>A0A6H5IWB8</accession>
<dbReference type="InterPro" id="IPR002110">
    <property type="entry name" value="Ankyrin_rpt"/>
</dbReference>